<evidence type="ECO:0000313" key="1">
    <source>
        <dbReference type="EMBL" id="QHT35941.1"/>
    </source>
</evidence>
<proteinExistence type="predicted"/>
<name>A0A6C0F4Z5_9ZZZZ</name>
<organism evidence="1">
    <name type="scientific">viral metagenome</name>
    <dbReference type="NCBI Taxonomy" id="1070528"/>
    <lineage>
        <taxon>unclassified sequences</taxon>
        <taxon>metagenomes</taxon>
        <taxon>organismal metagenomes</taxon>
    </lineage>
</organism>
<protein>
    <submittedName>
        <fullName evidence="1">Uncharacterized protein</fullName>
    </submittedName>
</protein>
<dbReference type="EMBL" id="MN739028">
    <property type="protein sequence ID" value="QHT35941.1"/>
    <property type="molecule type" value="Genomic_DNA"/>
</dbReference>
<dbReference type="AlphaFoldDB" id="A0A6C0F4Z5"/>
<accession>A0A6C0F4Z5</accession>
<reference evidence="1" key="1">
    <citation type="journal article" date="2020" name="Nature">
        <title>Giant virus diversity and host interactions through global metagenomics.</title>
        <authorList>
            <person name="Schulz F."/>
            <person name="Roux S."/>
            <person name="Paez-Espino D."/>
            <person name="Jungbluth S."/>
            <person name="Walsh D.A."/>
            <person name="Denef V.J."/>
            <person name="McMahon K.D."/>
            <person name="Konstantinidis K.T."/>
            <person name="Eloe-Fadrosh E.A."/>
            <person name="Kyrpides N.C."/>
            <person name="Woyke T."/>
        </authorList>
    </citation>
    <scope>NUCLEOTIDE SEQUENCE</scope>
    <source>
        <strain evidence="1">GVMAG-M-3300009182-46</strain>
    </source>
</reference>
<sequence length="532" mass="60490">MGNSFSNNTMQSQFADKSLKPKPLSQIIDYIATYYILTMDFNSLKKLAEKEYCDKMVILTSDIIERYFTDMDITYLAQKIKDGQEVNELATDNVIFFDKSKLDNLDVASQLKKTRLCIGIAKFYVKIAHVFAAIVMTINPVYMYKDESGDLVKTPLFRKGQIPKNVKRSLYKMGLCENRINALKRGQDYSTLMDGEDINVKPRVCNVNTRMDGETKTLMDEPGIPELMDLYYDDVYDYSTGEFKGMSENTKRMYMADLELFYKTFTGNSSMPATISQFRDIQLKDYERIPQCQGSNPPFEKSFRGSLRDKLFYDYAANIRDMVQRANENQEALLAIINELFVYTIDPQTQKRTIRINPALTDNMLQIVIEKTRAIIIKLYLTCETDFSRGVKLYEAIIESTIIKTLDQQEKNLKLAAAKLYTPTVVPPSAEEKDLLRVAANQVDTQKVGVVIDKDRIANEEELVRQAEVTNVAPSVLNLEQEQGQVQVQQSQDQTKQQPIITPLKVEEGIAIDAVEDSIAEGIPEVAGALLA</sequence>